<feature type="domain" description="O-antigen ligase-related" evidence="6">
    <location>
        <begin position="114"/>
        <end position="271"/>
    </location>
</feature>
<sequence>LNGWLYFLLAPIFYSVLKDKKVIENSLSILLSSASYLSIKTLLLLLAFSHQWTFLNLERVYKWVRDSGVGEITLVSDSFYRIFFQAHVYVLTAFFLALAFIVLKASYHKVSLNLVVILTSTTILASLSRSFWLGLGAGLLLMAILLMAKFKFSLKKVLKLGFVIIVMFILEAGFLYLITGSFNQQAITHRLGSPTEEAAASSRLRQLGPLFSAIKDMPLLGSGFGRQVSYISDDPRVRQQSPEGWYTTTAFEWGYLDIWLKVGLLGLLAYLCLIFIILKDSLKDGLYGLGIIAALTAVLITNIFSPYLNHPLGIGLVIWFGSISAYLYAFRTL</sequence>
<dbReference type="PANTHER" id="PTHR37422">
    <property type="entry name" value="TEICHURONIC ACID BIOSYNTHESIS PROTEIN TUAE"/>
    <property type="match status" value="1"/>
</dbReference>
<proteinExistence type="predicted"/>
<keyword evidence="4 5" id="KW-0472">Membrane</keyword>
<evidence type="ECO:0000313" key="7">
    <source>
        <dbReference type="EMBL" id="PIT90180.1"/>
    </source>
</evidence>
<feature type="non-terminal residue" evidence="7">
    <location>
        <position position="1"/>
    </location>
</feature>
<feature type="transmembrane region" description="Helical" evidence="5">
    <location>
        <begin position="285"/>
        <end position="304"/>
    </location>
</feature>
<keyword evidence="2 5" id="KW-0812">Transmembrane</keyword>
<protein>
    <recommendedName>
        <fullName evidence="6">O-antigen ligase-related domain-containing protein</fullName>
    </recommendedName>
</protein>
<comment type="subcellular location">
    <subcellularLocation>
        <location evidence="1">Membrane</location>
        <topology evidence="1">Multi-pass membrane protein</topology>
    </subcellularLocation>
</comment>
<evidence type="ECO:0000256" key="1">
    <source>
        <dbReference type="ARBA" id="ARBA00004141"/>
    </source>
</evidence>
<feature type="transmembrane region" description="Helical" evidence="5">
    <location>
        <begin position="110"/>
        <end position="125"/>
    </location>
</feature>
<feature type="transmembrane region" description="Helical" evidence="5">
    <location>
        <begin position="160"/>
        <end position="178"/>
    </location>
</feature>
<feature type="transmembrane region" description="Helical" evidence="5">
    <location>
        <begin position="258"/>
        <end position="278"/>
    </location>
</feature>
<dbReference type="InterPro" id="IPR051533">
    <property type="entry name" value="WaaL-like"/>
</dbReference>
<evidence type="ECO:0000259" key="6">
    <source>
        <dbReference type="Pfam" id="PF04932"/>
    </source>
</evidence>
<evidence type="ECO:0000256" key="3">
    <source>
        <dbReference type="ARBA" id="ARBA00022989"/>
    </source>
</evidence>
<reference evidence="8" key="1">
    <citation type="submission" date="2017-09" db="EMBL/GenBank/DDBJ databases">
        <title>Depth-based differentiation of microbial function through sediment-hosted aquifers and enrichment of novel symbionts in the deep terrestrial subsurface.</title>
        <authorList>
            <person name="Probst A.J."/>
            <person name="Ladd B."/>
            <person name="Jarett J.K."/>
            <person name="Geller-Mcgrath D.E."/>
            <person name="Sieber C.M.K."/>
            <person name="Emerson J.B."/>
            <person name="Anantharaman K."/>
            <person name="Thomas B.C."/>
            <person name="Malmstrom R."/>
            <person name="Stieglmeier M."/>
            <person name="Klingl A."/>
            <person name="Woyke T."/>
            <person name="Ryan C.M."/>
            <person name="Banfield J.F."/>
        </authorList>
    </citation>
    <scope>NUCLEOTIDE SEQUENCE [LARGE SCALE GENOMIC DNA]</scope>
</reference>
<keyword evidence="3 5" id="KW-1133">Transmembrane helix</keyword>
<gene>
    <name evidence="7" type="ORF">COU22_03565</name>
</gene>
<dbReference type="InterPro" id="IPR007016">
    <property type="entry name" value="O-antigen_ligase-rel_domated"/>
</dbReference>
<accession>A0A2M6WBJ4</accession>
<dbReference type="AlphaFoldDB" id="A0A2M6WBJ4"/>
<dbReference type="GO" id="GO:0016020">
    <property type="term" value="C:membrane"/>
    <property type="evidence" value="ECO:0007669"/>
    <property type="project" value="UniProtKB-SubCell"/>
</dbReference>
<dbReference type="Pfam" id="PF04932">
    <property type="entry name" value="Wzy_C"/>
    <property type="match status" value="1"/>
</dbReference>
<feature type="transmembrane region" description="Helical" evidence="5">
    <location>
        <begin position="27"/>
        <end position="48"/>
    </location>
</feature>
<feature type="transmembrane region" description="Helical" evidence="5">
    <location>
        <begin position="310"/>
        <end position="330"/>
    </location>
</feature>
<dbReference type="EMBL" id="PFBO01000126">
    <property type="protein sequence ID" value="PIT90180.1"/>
    <property type="molecule type" value="Genomic_DNA"/>
</dbReference>
<evidence type="ECO:0000256" key="4">
    <source>
        <dbReference type="ARBA" id="ARBA00023136"/>
    </source>
</evidence>
<comment type="caution">
    <text evidence="7">The sequence shown here is derived from an EMBL/GenBank/DDBJ whole genome shotgun (WGS) entry which is preliminary data.</text>
</comment>
<organism evidence="7 8">
    <name type="scientific">Candidatus Komeilibacteria bacterium CG10_big_fil_rev_8_21_14_0_10_41_13</name>
    <dbReference type="NCBI Taxonomy" id="1974476"/>
    <lineage>
        <taxon>Bacteria</taxon>
        <taxon>Candidatus Komeiliibacteriota</taxon>
    </lineage>
</organism>
<feature type="transmembrane region" description="Helical" evidence="5">
    <location>
        <begin position="82"/>
        <end position="103"/>
    </location>
</feature>
<dbReference type="PANTHER" id="PTHR37422:SF17">
    <property type="entry name" value="O-ANTIGEN LIGASE"/>
    <property type="match status" value="1"/>
</dbReference>
<dbReference type="Proteomes" id="UP000230543">
    <property type="component" value="Unassembled WGS sequence"/>
</dbReference>
<evidence type="ECO:0000256" key="5">
    <source>
        <dbReference type="SAM" id="Phobius"/>
    </source>
</evidence>
<evidence type="ECO:0000256" key="2">
    <source>
        <dbReference type="ARBA" id="ARBA00022692"/>
    </source>
</evidence>
<evidence type="ECO:0000313" key="8">
    <source>
        <dbReference type="Proteomes" id="UP000230543"/>
    </source>
</evidence>
<feature type="transmembrane region" description="Helical" evidence="5">
    <location>
        <begin position="131"/>
        <end position="148"/>
    </location>
</feature>
<name>A0A2M6WBJ4_9BACT</name>